<name>A0A834SXD8_9FABA</name>
<comment type="caution">
    <text evidence="2">The sequence shown here is derived from an EMBL/GenBank/DDBJ whole genome shotgun (WGS) entry which is preliminary data.</text>
</comment>
<feature type="compositionally biased region" description="Basic and acidic residues" evidence="1">
    <location>
        <begin position="1"/>
        <end position="15"/>
    </location>
</feature>
<keyword evidence="3" id="KW-1185">Reference proteome</keyword>
<accession>A0A834SXD8</accession>
<organism evidence="2 3">
    <name type="scientific">Senna tora</name>
    <dbReference type="NCBI Taxonomy" id="362788"/>
    <lineage>
        <taxon>Eukaryota</taxon>
        <taxon>Viridiplantae</taxon>
        <taxon>Streptophyta</taxon>
        <taxon>Embryophyta</taxon>
        <taxon>Tracheophyta</taxon>
        <taxon>Spermatophyta</taxon>
        <taxon>Magnoliopsida</taxon>
        <taxon>eudicotyledons</taxon>
        <taxon>Gunneridae</taxon>
        <taxon>Pentapetalae</taxon>
        <taxon>rosids</taxon>
        <taxon>fabids</taxon>
        <taxon>Fabales</taxon>
        <taxon>Fabaceae</taxon>
        <taxon>Caesalpinioideae</taxon>
        <taxon>Cassia clade</taxon>
        <taxon>Senna</taxon>
    </lineage>
</organism>
<reference evidence="2" key="1">
    <citation type="submission" date="2020-09" db="EMBL/GenBank/DDBJ databases">
        <title>Genome-Enabled Discovery of Anthraquinone Biosynthesis in Senna tora.</title>
        <authorList>
            <person name="Kang S.-H."/>
            <person name="Pandey R.P."/>
            <person name="Lee C.-M."/>
            <person name="Sim J.-S."/>
            <person name="Jeong J.-T."/>
            <person name="Choi B.-S."/>
            <person name="Jung M."/>
            <person name="Ginzburg D."/>
            <person name="Zhao K."/>
            <person name="Won S.Y."/>
            <person name="Oh T.-J."/>
            <person name="Yu Y."/>
            <person name="Kim N.-H."/>
            <person name="Lee O.R."/>
            <person name="Lee T.-H."/>
            <person name="Bashyal P."/>
            <person name="Kim T.-S."/>
            <person name="Lee W.-H."/>
            <person name="Kawkins C."/>
            <person name="Kim C.-K."/>
            <person name="Kim J.S."/>
            <person name="Ahn B.O."/>
            <person name="Rhee S.Y."/>
            <person name="Sohng J.K."/>
        </authorList>
    </citation>
    <scope>NUCLEOTIDE SEQUENCE</scope>
    <source>
        <tissue evidence="2">Leaf</tissue>
    </source>
</reference>
<evidence type="ECO:0000313" key="3">
    <source>
        <dbReference type="Proteomes" id="UP000634136"/>
    </source>
</evidence>
<dbReference type="Proteomes" id="UP000634136">
    <property type="component" value="Unassembled WGS sequence"/>
</dbReference>
<evidence type="ECO:0000313" key="2">
    <source>
        <dbReference type="EMBL" id="KAF7810721.1"/>
    </source>
</evidence>
<dbReference type="AlphaFoldDB" id="A0A834SXD8"/>
<gene>
    <name evidence="2" type="ORF">G2W53_031697</name>
</gene>
<evidence type="ECO:0000256" key="1">
    <source>
        <dbReference type="SAM" id="MobiDB-lite"/>
    </source>
</evidence>
<dbReference type="EMBL" id="JAAIUW010000010">
    <property type="protein sequence ID" value="KAF7810721.1"/>
    <property type="molecule type" value="Genomic_DNA"/>
</dbReference>
<proteinExistence type="predicted"/>
<sequence>MGDNDGRSKEVGRDKDDDDGLLHSLRL</sequence>
<feature type="region of interest" description="Disordered" evidence="1">
    <location>
        <begin position="1"/>
        <end position="27"/>
    </location>
</feature>
<protein>
    <submittedName>
        <fullName evidence="2">Uncharacterized protein</fullName>
    </submittedName>
</protein>